<gene>
    <name evidence="1" type="ORF">MKQ68_14700</name>
</gene>
<sequence length="164" mass="18736">MFLCGINAVVEPKQPHALQERVNHLQDRFLEAKSQQGIVKHLFKSLLVKVDHGFYQLVAKGLEQIFGNLFFQRAVADLVFRHLRDLGNFNTAVVQVRYAHNVFKIVVVVHPVICILTLRLQQVIALLPHPDGVGFDAGEQFNIFYGKTVQSNTCRIKQKYNLRS</sequence>
<keyword evidence="2" id="KW-1185">Reference proteome</keyword>
<name>A0ABY6IVE0_9BACT</name>
<dbReference type="Proteomes" id="UP001162741">
    <property type="component" value="Chromosome"/>
</dbReference>
<evidence type="ECO:0000313" key="1">
    <source>
        <dbReference type="EMBL" id="UYQ91340.1"/>
    </source>
</evidence>
<evidence type="ECO:0000313" key="2">
    <source>
        <dbReference type="Proteomes" id="UP001162741"/>
    </source>
</evidence>
<organism evidence="1 2">
    <name type="scientific">Chitinophaga horti</name>
    <dbReference type="NCBI Taxonomy" id="2920382"/>
    <lineage>
        <taxon>Bacteria</taxon>
        <taxon>Pseudomonadati</taxon>
        <taxon>Bacteroidota</taxon>
        <taxon>Chitinophagia</taxon>
        <taxon>Chitinophagales</taxon>
        <taxon>Chitinophagaceae</taxon>
        <taxon>Chitinophaga</taxon>
    </lineage>
</organism>
<reference evidence="1" key="1">
    <citation type="submission" date="2022-10" db="EMBL/GenBank/DDBJ databases">
        <title>Chitinophaga sp. nov., isolated from soil.</title>
        <authorList>
            <person name="Jeon C.O."/>
        </authorList>
    </citation>
    <scope>NUCLEOTIDE SEQUENCE</scope>
    <source>
        <strain evidence="1">R8</strain>
    </source>
</reference>
<proteinExistence type="predicted"/>
<dbReference type="EMBL" id="CP107006">
    <property type="protein sequence ID" value="UYQ91340.1"/>
    <property type="molecule type" value="Genomic_DNA"/>
</dbReference>
<accession>A0ABY6IVE0</accession>
<protein>
    <submittedName>
        <fullName evidence="1">Uncharacterized protein</fullName>
    </submittedName>
</protein>